<accession>A0A2S6C300</accession>
<dbReference type="GO" id="GO:0000750">
    <property type="term" value="P:pheromone-dependent signal transduction involved in conjugation with cellular fusion"/>
    <property type="evidence" value="ECO:0007669"/>
    <property type="project" value="TreeGrafter"/>
</dbReference>
<feature type="transmembrane region" description="Helical" evidence="1">
    <location>
        <begin position="277"/>
        <end position="297"/>
    </location>
</feature>
<dbReference type="Gene3D" id="1.10.287.920">
    <property type="entry name" value="Pheromone alpha factor receptor"/>
    <property type="match status" value="1"/>
</dbReference>
<feature type="transmembrane region" description="Helical" evidence="1">
    <location>
        <begin position="48"/>
        <end position="66"/>
    </location>
</feature>
<dbReference type="PANTHER" id="PTHR28009">
    <property type="entry name" value="PHEROMONE ALPHA FACTOR RECEPTOR"/>
    <property type="match status" value="1"/>
</dbReference>
<dbReference type="GO" id="GO:0004932">
    <property type="term" value="F:mating-type factor pheromone receptor activity"/>
    <property type="evidence" value="ECO:0007669"/>
    <property type="project" value="InterPro"/>
</dbReference>
<protein>
    <recommendedName>
        <fullName evidence="4">Pheromone P-factor receptor</fullName>
    </recommendedName>
</protein>
<feature type="transmembrane region" description="Helical" evidence="1">
    <location>
        <begin position="160"/>
        <end position="180"/>
    </location>
</feature>
<evidence type="ECO:0000313" key="2">
    <source>
        <dbReference type="EMBL" id="PPJ54112.1"/>
    </source>
</evidence>
<sequence length="409" mass="45296">MELAGLSPNATFDPYRQVFTIIMPDGTTDIAVHMEHIFRLQDTTVDTGIIYGVQLGISAILMLILATMTRPEKRRSIIFFLNLGCLVLLLVRAIMMSIALHGPFYNFYNWVVSYYHDIDGWIRLSVAAEVVNFLVVLGLELSLLFQVRIVCVTLKTRWRLVVTAVTTFVAVAVCAVRFATMVVNARLGIVKVAGKTDAEWALIDAMASASNICIIASIIFFSAIFIAKLGHAIWQRRSMGMKQFGPMQIIFVMGCQTMCIPAIFGILTYFVYGASQIYTLMPVVVGTFLPLSSMWAATNTNNINIAAPHQVKRNRDIALGPRTPGQTADNERSQSEKALVCDDTLIGDDSPKKVIHQDGTSVDVELGNGPGYIHVDRTYSVRSDWESRHYQDASKHDGASIASSELRVF</sequence>
<dbReference type="CDD" id="cd14939">
    <property type="entry name" value="7tmD_STE2"/>
    <property type="match status" value="1"/>
</dbReference>
<reference evidence="3" key="1">
    <citation type="journal article" date="2017" name="bioRxiv">
        <title>Conservation of a gene cluster reveals novel cercosporin biosynthetic mechanisms and extends production to the genus Colletotrichum.</title>
        <authorList>
            <person name="de Jonge R."/>
            <person name="Ebert M.K."/>
            <person name="Huitt-Roehl C.R."/>
            <person name="Pal P."/>
            <person name="Suttle J.C."/>
            <person name="Spanner R.E."/>
            <person name="Neubauer J.D."/>
            <person name="Jurick W.M.II."/>
            <person name="Stott K.A."/>
            <person name="Secor G.A."/>
            <person name="Thomma B.P.H.J."/>
            <person name="Van de Peer Y."/>
            <person name="Townsend C.A."/>
            <person name="Bolton M.D."/>
        </authorList>
    </citation>
    <scope>NUCLEOTIDE SEQUENCE [LARGE SCALE GENOMIC DNA]</scope>
    <source>
        <strain evidence="3">CBS538.71</strain>
    </source>
</reference>
<dbReference type="PRINTS" id="PR00250">
    <property type="entry name" value="GPCRSTE2"/>
</dbReference>
<dbReference type="STRING" id="357750.A0A2S6C300"/>
<feature type="transmembrane region" description="Helical" evidence="1">
    <location>
        <begin position="120"/>
        <end position="139"/>
    </location>
</feature>
<name>A0A2S6C300_9PEZI</name>
<dbReference type="Proteomes" id="UP000237631">
    <property type="component" value="Unassembled WGS sequence"/>
</dbReference>
<dbReference type="EMBL" id="PNEN01000570">
    <property type="protein sequence ID" value="PPJ54112.1"/>
    <property type="molecule type" value="Genomic_DNA"/>
</dbReference>
<feature type="transmembrane region" description="Helical" evidence="1">
    <location>
        <begin position="248"/>
        <end position="271"/>
    </location>
</feature>
<evidence type="ECO:0000256" key="1">
    <source>
        <dbReference type="SAM" id="Phobius"/>
    </source>
</evidence>
<dbReference type="OrthoDB" id="5402633at2759"/>
<evidence type="ECO:0008006" key="4">
    <source>
        <dbReference type="Google" id="ProtNLM"/>
    </source>
</evidence>
<keyword evidence="3" id="KW-1185">Reference proteome</keyword>
<keyword evidence="1" id="KW-0812">Transmembrane</keyword>
<dbReference type="Pfam" id="PF02116">
    <property type="entry name" value="STE2"/>
    <property type="match status" value="1"/>
</dbReference>
<organism evidence="2 3">
    <name type="scientific">Cercospora berteroae</name>
    <dbReference type="NCBI Taxonomy" id="357750"/>
    <lineage>
        <taxon>Eukaryota</taxon>
        <taxon>Fungi</taxon>
        <taxon>Dikarya</taxon>
        <taxon>Ascomycota</taxon>
        <taxon>Pezizomycotina</taxon>
        <taxon>Dothideomycetes</taxon>
        <taxon>Dothideomycetidae</taxon>
        <taxon>Mycosphaerellales</taxon>
        <taxon>Mycosphaerellaceae</taxon>
        <taxon>Cercospora</taxon>
    </lineage>
</organism>
<feature type="transmembrane region" description="Helical" evidence="1">
    <location>
        <begin position="78"/>
        <end position="100"/>
    </location>
</feature>
<dbReference type="InterPro" id="IPR000366">
    <property type="entry name" value="GPCR_STE2"/>
</dbReference>
<dbReference type="AlphaFoldDB" id="A0A2S6C300"/>
<dbReference type="InterPro" id="IPR027458">
    <property type="entry name" value="STE2_TM1-TM2_sf"/>
</dbReference>
<feature type="transmembrane region" description="Helical" evidence="1">
    <location>
        <begin position="200"/>
        <end position="227"/>
    </location>
</feature>
<comment type="caution">
    <text evidence="2">The sequence shown here is derived from an EMBL/GenBank/DDBJ whole genome shotgun (WGS) entry which is preliminary data.</text>
</comment>
<proteinExistence type="predicted"/>
<keyword evidence="1" id="KW-1133">Transmembrane helix</keyword>
<keyword evidence="1" id="KW-0472">Membrane</keyword>
<dbReference type="PANTHER" id="PTHR28009:SF1">
    <property type="entry name" value="PHEROMONE ALPHA FACTOR RECEPTOR"/>
    <property type="match status" value="1"/>
</dbReference>
<gene>
    <name evidence="2" type="ORF">CBER1_01057</name>
</gene>
<dbReference type="GO" id="GO:0038038">
    <property type="term" value="C:G protein-coupled receptor homodimeric complex"/>
    <property type="evidence" value="ECO:0007669"/>
    <property type="project" value="TreeGrafter"/>
</dbReference>
<evidence type="ECO:0000313" key="3">
    <source>
        <dbReference type="Proteomes" id="UP000237631"/>
    </source>
</evidence>